<reference evidence="1" key="2">
    <citation type="submission" date="2012-12" db="EMBL/GenBank/DDBJ databases">
        <authorList>
            <consortium name="WormBase Consortium"/>
            <person name="Ghedin E."/>
            <person name="Paulini M."/>
        </authorList>
    </citation>
    <scope>NUCLEOTIDE SEQUENCE</scope>
    <source>
        <strain evidence="1">FR3</strain>
    </source>
</reference>
<dbReference type="EMBL" id="LN856981">
    <property type="protein sequence ID" value="CDP97377.1"/>
    <property type="molecule type" value="Genomic_DNA"/>
</dbReference>
<gene>
    <name evidence="1" type="primary">Bm13123</name>
    <name evidence="1" type="ORF">BM_Bm13123</name>
</gene>
<accession>A0A1I9G340</accession>
<organism evidence="1">
    <name type="scientific">Brugia malayi</name>
    <name type="common">Filarial nematode worm</name>
    <dbReference type="NCBI Taxonomy" id="6279"/>
    <lineage>
        <taxon>Eukaryota</taxon>
        <taxon>Metazoa</taxon>
        <taxon>Ecdysozoa</taxon>
        <taxon>Nematoda</taxon>
        <taxon>Chromadorea</taxon>
        <taxon>Rhabditida</taxon>
        <taxon>Spirurina</taxon>
        <taxon>Spiruromorpha</taxon>
        <taxon>Filarioidea</taxon>
        <taxon>Onchocercidae</taxon>
        <taxon>Brugia</taxon>
    </lineage>
</organism>
<dbReference type="AlphaFoldDB" id="A0A1I9G340"/>
<reference evidence="1" key="1">
    <citation type="journal article" date="2007" name="Science">
        <title>Draft genome of the filarial nematode parasite Brugia malayi.</title>
        <authorList>
            <person name="Ghedin E."/>
            <person name="Wang S."/>
            <person name="Spiro D."/>
            <person name="Caler E."/>
            <person name="Zhao Q."/>
            <person name="Crabtree J."/>
            <person name="Allen J.E."/>
            <person name="Delcher A.L."/>
            <person name="Guiliano D.B."/>
            <person name="Miranda-Saavedra D."/>
            <person name="Angiuoli S.V."/>
            <person name="Creasy T."/>
            <person name="Amedeo P."/>
            <person name="Haas B."/>
            <person name="El-Sayed N.M."/>
            <person name="Wortman J.R."/>
            <person name="Feldblyum T."/>
            <person name="Tallon L."/>
            <person name="Schatz M."/>
            <person name="Shumway M."/>
            <person name="Koo H."/>
            <person name="Salzberg S.L."/>
            <person name="Schobel S."/>
            <person name="Pertea M."/>
            <person name="Pop M."/>
            <person name="White O."/>
            <person name="Barton G.J."/>
            <person name="Carlow C.K."/>
            <person name="Crawford M.J."/>
            <person name="Daub J."/>
            <person name="Dimmic M.W."/>
            <person name="Estes C.F."/>
            <person name="Foster J.M."/>
            <person name="Ganatra M."/>
            <person name="Gregory W.F."/>
            <person name="Johnson N.M."/>
            <person name="Jin J."/>
            <person name="Komuniecki R."/>
            <person name="Korf I."/>
            <person name="Kumar S."/>
            <person name="Laney S."/>
            <person name="Li B.W."/>
            <person name="Li W."/>
            <person name="Lindblom T.H."/>
            <person name="Lustigman S."/>
            <person name="Ma D."/>
            <person name="Maina C.V."/>
            <person name="Martin D.M."/>
            <person name="McCarter J.P."/>
            <person name="McReynolds L."/>
            <person name="Mitreva M."/>
            <person name="Nutman T.B."/>
            <person name="Parkinson J."/>
            <person name="Peregrin-Alvarez J.M."/>
            <person name="Poole C."/>
            <person name="Ren Q."/>
            <person name="Saunders L."/>
            <person name="Sluder A.E."/>
            <person name="Smith K."/>
            <person name="Stanke M."/>
            <person name="Unnasch T.R."/>
            <person name="Ware J."/>
            <person name="Wei A.D."/>
            <person name="Weil G."/>
            <person name="Williams D.J."/>
            <person name="Zhang Y."/>
            <person name="Williams S.A."/>
            <person name="Fraser-Liggett C."/>
            <person name="Slatko B."/>
            <person name="Blaxter M.L."/>
            <person name="Scott A.L."/>
        </authorList>
    </citation>
    <scope>NUCLEOTIDE SEQUENCE</scope>
    <source>
        <strain evidence="1">FR3</strain>
    </source>
</reference>
<evidence type="ECO:0000313" key="1">
    <source>
        <dbReference type="EMBL" id="CDP97377.1"/>
    </source>
</evidence>
<sequence length="44" mass="5071">MDDCCEVRCEVSLTVNTCNTKILMNASGNYRFPDGIDMRQEIRK</sequence>
<protein>
    <submittedName>
        <fullName evidence="1">Bm13123</fullName>
    </submittedName>
</protein>
<proteinExistence type="predicted"/>
<name>A0A1I9G340_BRUMA</name>